<dbReference type="AlphaFoldDB" id="A0A378YGA5"/>
<dbReference type="Proteomes" id="UP000255467">
    <property type="component" value="Unassembled WGS sequence"/>
</dbReference>
<dbReference type="InterPro" id="IPR027417">
    <property type="entry name" value="P-loop_NTPase"/>
</dbReference>
<dbReference type="GO" id="GO:0016887">
    <property type="term" value="F:ATP hydrolysis activity"/>
    <property type="evidence" value="ECO:0007669"/>
    <property type="project" value="TreeGrafter"/>
</dbReference>
<evidence type="ECO:0000313" key="4">
    <source>
        <dbReference type="Proteomes" id="UP000255467"/>
    </source>
</evidence>
<dbReference type="InterPro" id="IPR022521">
    <property type="entry name" value="Rv3660c"/>
</dbReference>
<evidence type="ECO:0000259" key="2">
    <source>
        <dbReference type="Pfam" id="PF26563"/>
    </source>
</evidence>
<sequence length="416" mass="42526">MILTCMNPVVAAAPALMVVDRPGLRAEIRRIAAAADRRVDERALPVGRHDWMGASVVLLDTAAARECAAARCPRRPGVLLVTEDEPGLPDWQTATAVGAEQVLALPDAAEALIAAFAANAHGGGGRGVVVAVAGACGGAGASTLAAAIALTAARRRFRPRTLLLDAAPFGGGLDLLLGLEKAPGPRWPDLAVEHGRVAADALHAALPGIGGITVLACTRDGSAPAPPPTAVRAVLDAVRGAGDLLVCDLSTERGAHADQLLDAADLVVLIAPAQLRAVAAAEPTTTRLRTRNPNLALLVRGPAPGGLRPADIATALDLPLLHTMRALPALSHQLERGGLPLHARHPLHRAATAVLGVLTSTGAPPRSGCTAPREPIRHAFAAQRPKPPETAVDPVAPHDVPAGPAVTPLMPEPGRR</sequence>
<feature type="domain" description="Rv3660c-like CheY-like N-terminal" evidence="2">
    <location>
        <begin position="18"/>
        <end position="124"/>
    </location>
</feature>
<dbReference type="InterPro" id="IPR059050">
    <property type="entry name" value="Rv3660c_N"/>
</dbReference>
<dbReference type="Pfam" id="PF26563">
    <property type="entry name" value="Rv3660c_N"/>
    <property type="match status" value="1"/>
</dbReference>
<dbReference type="InterPro" id="IPR050625">
    <property type="entry name" value="ParA/MinD_ATPase"/>
</dbReference>
<feature type="region of interest" description="Disordered" evidence="1">
    <location>
        <begin position="364"/>
        <end position="416"/>
    </location>
</feature>
<protein>
    <submittedName>
        <fullName evidence="3">Flp pilus assembly protein, ATPase CpaE</fullName>
    </submittedName>
</protein>
<dbReference type="EMBL" id="UGRY01000002">
    <property type="protein sequence ID" value="SUA75457.1"/>
    <property type="molecule type" value="Genomic_DNA"/>
</dbReference>
<dbReference type="GO" id="GO:0005524">
    <property type="term" value="F:ATP binding"/>
    <property type="evidence" value="ECO:0007669"/>
    <property type="project" value="TreeGrafter"/>
</dbReference>
<dbReference type="GO" id="GO:0005829">
    <property type="term" value="C:cytosol"/>
    <property type="evidence" value="ECO:0007669"/>
    <property type="project" value="TreeGrafter"/>
</dbReference>
<dbReference type="Gene3D" id="3.40.50.300">
    <property type="entry name" value="P-loop containing nucleotide triphosphate hydrolases"/>
    <property type="match status" value="1"/>
</dbReference>
<proteinExistence type="predicted"/>
<evidence type="ECO:0000256" key="1">
    <source>
        <dbReference type="SAM" id="MobiDB-lite"/>
    </source>
</evidence>
<name>A0A378YGA5_9NOCA</name>
<dbReference type="PANTHER" id="PTHR43384:SF11">
    <property type="entry name" value="SEPTUM SITE DETERMINING PROTEIN"/>
    <property type="match status" value="1"/>
</dbReference>
<dbReference type="GO" id="GO:0009898">
    <property type="term" value="C:cytoplasmic side of plasma membrane"/>
    <property type="evidence" value="ECO:0007669"/>
    <property type="project" value="TreeGrafter"/>
</dbReference>
<organism evidence="3 4">
    <name type="scientific">Nocardia otitidiscaviarum</name>
    <dbReference type="NCBI Taxonomy" id="1823"/>
    <lineage>
        <taxon>Bacteria</taxon>
        <taxon>Bacillati</taxon>
        <taxon>Actinomycetota</taxon>
        <taxon>Actinomycetes</taxon>
        <taxon>Mycobacteriales</taxon>
        <taxon>Nocardiaceae</taxon>
        <taxon>Nocardia</taxon>
    </lineage>
</organism>
<dbReference type="STRING" id="1406858.GCA_000710895_05981"/>
<dbReference type="NCBIfam" id="TIGR03815">
    <property type="entry name" value="CpaE_hom_Actino"/>
    <property type="match status" value="1"/>
</dbReference>
<dbReference type="SUPFAM" id="SSF52540">
    <property type="entry name" value="P-loop containing nucleoside triphosphate hydrolases"/>
    <property type="match status" value="1"/>
</dbReference>
<keyword evidence="4" id="KW-1185">Reference proteome</keyword>
<dbReference type="GO" id="GO:0051782">
    <property type="term" value="P:negative regulation of cell division"/>
    <property type="evidence" value="ECO:0007669"/>
    <property type="project" value="TreeGrafter"/>
</dbReference>
<dbReference type="PANTHER" id="PTHR43384">
    <property type="entry name" value="SEPTUM SITE-DETERMINING PROTEIN MIND HOMOLOG, CHLOROPLASTIC-RELATED"/>
    <property type="match status" value="1"/>
</dbReference>
<accession>A0A378YGA5</accession>
<gene>
    <name evidence="3" type="ORF">NCTC1934_02091</name>
</gene>
<reference evidence="3 4" key="1">
    <citation type="submission" date="2018-06" db="EMBL/GenBank/DDBJ databases">
        <authorList>
            <consortium name="Pathogen Informatics"/>
            <person name="Doyle S."/>
        </authorList>
    </citation>
    <scope>NUCLEOTIDE SEQUENCE [LARGE SCALE GENOMIC DNA]</scope>
    <source>
        <strain evidence="3 4">NCTC1934</strain>
    </source>
</reference>
<evidence type="ECO:0000313" key="3">
    <source>
        <dbReference type="EMBL" id="SUA75457.1"/>
    </source>
</evidence>